<dbReference type="AlphaFoldDB" id="A0A0C1Z773"/>
<reference evidence="1 2" key="1">
    <citation type="submission" date="2014-12" db="EMBL/GenBank/DDBJ databases">
        <title>Genome assembly of Enhygromyxa salina DSM 15201.</title>
        <authorList>
            <person name="Sharma G."/>
            <person name="Subramanian S."/>
        </authorList>
    </citation>
    <scope>NUCLEOTIDE SEQUENCE [LARGE SCALE GENOMIC DNA]</scope>
    <source>
        <strain evidence="1 2">DSM 15201</strain>
    </source>
</reference>
<accession>A0A0C1Z773</accession>
<evidence type="ECO:0000313" key="1">
    <source>
        <dbReference type="EMBL" id="KIG13489.1"/>
    </source>
</evidence>
<protein>
    <submittedName>
        <fullName evidence="1">Uncharacterized protein</fullName>
    </submittedName>
</protein>
<name>A0A0C1Z773_9BACT</name>
<dbReference type="EMBL" id="JMCC02000094">
    <property type="protein sequence ID" value="KIG13489.1"/>
    <property type="molecule type" value="Genomic_DNA"/>
</dbReference>
<proteinExistence type="predicted"/>
<gene>
    <name evidence="1" type="ORF">DB30_08001</name>
</gene>
<evidence type="ECO:0000313" key="2">
    <source>
        <dbReference type="Proteomes" id="UP000031599"/>
    </source>
</evidence>
<organism evidence="1 2">
    <name type="scientific">Enhygromyxa salina</name>
    <dbReference type="NCBI Taxonomy" id="215803"/>
    <lineage>
        <taxon>Bacteria</taxon>
        <taxon>Pseudomonadati</taxon>
        <taxon>Myxococcota</taxon>
        <taxon>Polyangia</taxon>
        <taxon>Nannocystales</taxon>
        <taxon>Nannocystaceae</taxon>
        <taxon>Enhygromyxa</taxon>
    </lineage>
</organism>
<dbReference type="Proteomes" id="UP000031599">
    <property type="component" value="Unassembled WGS sequence"/>
</dbReference>
<comment type="caution">
    <text evidence="1">The sequence shown here is derived from an EMBL/GenBank/DDBJ whole genome shotgun (WGS) entry which is preliminary data.</text>
</comment>
<sequence>MLLLRANSVSCHRLTSLVRFTHAVSVERGTLSALAALRPELASVMTWPSKSATIRSQLSNWTV</sequence>